<sequence>MQWLIDLFPNVAPRADEFYRSIIETLVLVGITAVLSFVLSLTIGILLVVTRKGGLLSAPAFNQALGWIINLFRSIPFIILAAALVPITRAISGTALGVQGAIFPLVIGITPFFSRQMESAFLSIDPGLVEAAVSMGLSPVQIIWRVYFREAIPNIAKVTTITLVSLIGLSAISGSLGSGGLGDFAIRYGYQRFMFDATVASVIVLLIMVGFIEFVGRTVIDATSREVQISE</sequence>
<name>A0A5J5E357_9BIFI</name>
<keyword evidence="12" id="KW-1185">Reference proteome</keyword>
<dbReference type="OrthoDB" id="9793490at2"/>
<keyword evidence="3" id="KW-1003">Cell membrane</keyword>
<evidence type="ECO:0000256" key="7">
    <source>
        <dbReference type="RuleBase" id="RU363032"/>
    </source>
</evidence>
<feature type="transmembrane region" description="Helical" evidence="7">
    <location>
        <begin position="67"/>
        <end position="87"/>
    </location>
</feature>
<feature type="transmembrane region" description="Helical" evidence="7">
    <location>
        <begin position="160"/>
        <end position="181"/>
    </location>
</feature>
<evidence type="ECO:0000256" key="2">
    <source>
        <dbReference type="ARBA" id="ARBA00022448"/>
    </source>
</evidence>
<dbReference type="PANTHER" id="PTHR30450">
    <property type="entry name" value="ABC TRANSPORTER PERMEASE"/>
    <property type="match status" value="1"/>
</dbReference>
<keyword evidence="6 7" id="KW-0472">Membrane</keyword>
<dbReference type="SUPFAM" id="SSF161098">
    <property type="entry name" value="MetI-like"/>
    <property type="match status" value="1"/>
</dbReference>
<feature type="domain" description="ABC transmembrane type-1" evidence="8">
    <location>
        <begin position="22"/>
        <end position="216"/>
    </location>
</feature>
<evidence type="ECO:0000313" key="12">
    <source>
        <dbReference type="Proteomes" id="UP000374630"/>
    </source>
</evidence>
<evidence type="ECO:0000313" key="9">
    <source>
        <dbReference type="EMBL" id="KAA8819588.1"/>
    </source>
</evidence>
<dbReference type="GO" id="GO:0048473">
    <property type="term" value="P:D-methionine transmembrane transport"/>
    <property type="evidence" value="ECO:0007669"/>
    <property type="project" value="TreeGrafter"/>
</dbReference>
<feature type="transmembrane region" description="Helical" evidence="7">
    <location>
        <begin position="21"/>
        <end position="47"/>
    </location>
</feature>
<gene>
    <name evidence="10" type="ORF">EM848_05520</name>
    <name evidence="9" type="ORF">EMO90_08110</name>
</gene>
<feature type="transmembrane region" description="Helical" evidence="7">
    <location>
        <begin position="94"/>
        <end position="114"/>
    </location>
</feature>
<protein>
    <submittedName>
        <fullName evidence="10">ABC transporter permease</fullName>
    </submittedName>
</protein>
<feature type="transmembrane region" description="Helical" evidence="7">
    <location>
        <begin position="126"/>
        <end position="148"/>
    </location>
</feature>
<dbReference type="Gene3D" id="1.10.3720.10">
    <property type="entry name" value="MetI-like"/>
    <property type="match status" value="1"/>
</dbReference>
<dbReference type="PROSITE" id="PS50928">
    <property type="entry name" value="ABC_TM1"/>
    <property type="match status" value="1"/>
</dbReference>
<dbReference type="AlphaFoldDB" id="A0A5J5E357"/>
<evidence type="ECO:0000256" key="3">
    <source>
        <dbReference type="ARBA" id="ARBA00022475"/>
    </source>
</evidence>
<reference evidence="11 12" key="1">
    <citation type="journal article" date="2019" name="Syst. Appl. Microbiol.">
        <title>Characterization of Bifidobacterium species in feaces of the Egyptian fruit bat: Description of B. vespertilionis sp. nov. and B. rousetti sp. nov.</title>
        <authorList>
            <person name="Modesto M."/>
            <person name="Satti M."/>
            <person name="Watanabe K."/>
            <person name="Puglisi E."/>
            <person name="Morelli L."/>
            <person name="Huang C.-H."/>
            <person name="Liou J.-S."/>
            <person name="Miyashita M."/>
            <person name="Tamura T."/>
            <person name="Saito S."/>
            <person name="Mori K."/>
            <person name="Huang L."/>
            <person name="Sciavilla P."/>
            <person name="Sandri C."/>
            <person name="Spiezio C."/>
            <person name="Vitali F."/>
            <person name="Cavalieri D."/>
            <person name="Perpetuini G."/>
            <person name="Tofalo R."/>
            <person name="Bonetti A."/>
            <person name="Arita M."/>
            <person name="Mattarelli P."/>
        </authorList>
    </citation>
    <scope>NUCLEOTIDE SEQUENCE [LARGE SCALE GENOMIC DNA]</scope>
    <source>
        <strain evidence="9 12">RST16</strain>
        <strain evidence="10 11">RST8</strain>
    </source>
</reference>
<organism evidence="10 11">
    <name type="scientific">Bifidobacterium vespertilionis</name>
    <dbReference type="NCBI Taxonomy" id="2562524"/>
    <lineage>
        <taxon>Bacteria</taxon>
        <taxon>Bacillati</taxon>
        <taxon>Actinomycetota</taxon>
        <taxon>Actinomycetes</taxon>
        <taxon>Bifidobacteriales</taxon>
        <taxon>Bifidobacteriaceae</taxon>
        <taxon>Bifidobacterium</taxon>
    </lineage>
</organism>
<evidence type="ECO:0000259" key="8">
    <source>
        <dbReference type="PROSITE" id="PS50928"/>
    </source>
</evidence>
<dbReference type="CDD" id="cd06261">
    <property type="entry name" value="TM_PBP2"/>
    <property type="match status" value="1"/>
</dbReference>
<dbReference type="GO" id="GO:0005886">
    <property type="term" value="C:plasma membrane"/>
    <property type="evidence" value="ECO:0007669"/>
    <property type="project" value="UniProtKB-SubCell"/>
</dbReference>
<dbReference type="InterPro" id="IPR051322">
    <property type="entry name" value="AA_ABC_Transporter_Permease"/>
</dbReference>
<evidence type="ECO:0000256" key="6">
    <source>
        <dbReference type="ARBA" id="ARBA00023136"/>
    </source>
</evidence>
<comment type="subcellular location">
    <subcellularLocation>
        <location evidence="1 7">Cell membrane</location>
        <topology evidence="1 7">Multi-pass membrane protein</topology>
    </subcellularLocation>
</comment>
<dbReference type="Proteomes" id="UP000345527">
    <property type="component" value="Unassembled WGS sequence"/>
</dbReference>
<evidence type="ECO:0000256" key="4">
    <source>
        <dbReference type="ARBA" id="ARBA00022692"/>
    </source>
</evidence>
<keyword evidence="5 7" id="KW-1133">Transmembrane helix</keyword>
<keyword evidence="2 7" id="KW-0813">Transport</keyword>
<comment type="similarity">
    <text evidence="7">Belongs to the binding-protein-dependent transport system permease family.</text>
</comment>
<dbReference type="Proteomes" id="UP000374630">
    <property type="component" value="Unassembled WGS sequence"/>
</dbReference>
<evidence type="ECO:0000256" key="5">
    <source>
        <dbReference type="ARBA" id="ARBA00022989"/>
    </source>
</evidence>
<keyword evidence="4 7" id="KW-0812">Transmembrane</keyword>
<accession>A0A5J5E357</accession>
<evidence type="ECO:0000313" key="10">
    <source>
        <dbReference type="EMBL" id="KAA8823404.1"/>
    </source>
</evidence>
<dbReference type="Pfam" id="PF00528">
    <property type="entry name" value="BPD_transp_1"/>
    <property type="match status" value="1"/>
</dbReference>
<dbReference type="RefSeq" id="WP_150353937.1">
    <property type="nucleotide sequence ID" value="NZ_RZNZ01000010.1"/>
</dbReference>
<comment type="caution">
    <text evidence="10">The sequence shown here is derived from an EMBL/GenBank/DDBJ whole genome shotgun (WGS) entry which is preliminary data.</text>
</comment>
<dbReference type="PANTHER" id="PTHR30450:SF1">
    <property type="entry name" value="D-METHIONINE TRANSPORT SYSTEM PERMEASE PROTEIN METI-RELATED"/>
    <property type="match status" value="1"/>
</dbReference>
<evidence type="ECO:0000256" key="1">
    <source>
        <dbReference type="ARBA" id="ARBA00004651"/>
    </source>
</evidence>
<dbReference type="EMBL" id="RZOA01000009">
    <property type="protein sequence ID" value="KAA8823404.1"/>
    <property type="molecule type" value="Genomic_DNA"/>
</dbReference>
<dbReference type="EMBL" id="RZNZ01000010">
    <property type="protein sequence ID" value="KAA8819588.1"/>
    <property type="molecule type" value="Genomic_DNA"/>
</dbReference>
<dbReference type="InterPro" id="IPR035906">
    <property type="entry name" value="MetI-like_sf"/>
</dbReference>
<dbReference type="InterPro" id="IPR000515">
    <property type="entry name" value="MetI-like"/>
</dbReference>
<evidence type="ECO:0000313" key="11">
    <source>
        <dbReference type="Proteomes" id="UP000345527"/>
    </source>
</evidence>
<feature type="transmembrane region" description="Helical" evidence="7">
    <location>
        <begin position="193"/>
        <end position="215"/>
    </location>
</feature>
<proteinExistence type="inferred from homology"/>